<dbReference type="EMBL" id="MLJW01000878">
    <property type="protein sequence ID" value="OIQ81815.1"/>
    <property type="molecule type" value="Genomic_DNA"/>
</dbReference>
<protein>
    <submittedName>
        <fullName evidence="1">Uncharacterized protein</fullName>
    </submittedName>
</protein>
<accession>A0A1J5QPJ3</accession>
<sequence length="58" mass="6409">MDHGQSTLVPIVCRDDELDLDATIVGADVDRRIGLLTDERRSRESLPDPFSTKPVLAC</sequence>
<organism evidence="1">
    <name type="scientific">mine drainage metagenome</name>
    <dbReference type="NCBI Taxonomy" id="410659"/>
    <lineage>
        <taxon>unclassified sequences</taxon>
        <taxon>metagenomes</taxon>
        <taxon>ecological metagenomes</taxon>
    </lineage>
</organism>
<reference evidence="1" key="1">
    <citation type="submission" date="2016-10" db="EMBL/GenBank/DDBJ databases">
        <title>Sequence of Gallionella enrichment culture.</title>
        <authorList>
            <person name="Poehlein A."/>
            <person name="Muehling M."/>
            <person name="Daniel R."/>
        </authorList>
    </citation>
    <scope>NUCLEOTIDE SEQUENCE</scope>
</reference>
<name>A0A1J5QPJ3_9ZZZZ</name>
<dbReference type="AlphaFoldDB" id="A0A1J5QPJ3"/>
<gene>
    <name evidence="1" type="ORF">GALL_364130</name>
</gene>
<proteinExistence type="predicted"/>
<evidence type="ECO:0000313" key="1">
    <source>
        <dbReference type="EMBL" id="OIQ81815.1"/>
    </source>
</evidence>
<comment type="caution">
    <text evidence="1">The sequence shown here is derived from an EMBL/GenBank/DDBJ whole genome shotgun (WGS) entry which is preliminary data.</text>
</comment>